<gene>
    <name evidence="2" type="ORF">FHR37_002915</name>
    <name evidence="3" type="ORF">SAMN05421678_12815</name>
</gene>
<proteinExistence type="predicted"/>
<dbReference type="STRING" id="504797.SAMN05421678_12815"/>
<evidence type="ECO:0000313" key="2">
    <source>
        <dbReference type="EMBL" id="NYH84064.1"/>
    </source>
</evidence>
<sequence length="245" mass="26383">MTSSSNCPDGTFAVVHDVDALAVSRAVGDTPPVGLYPGTTRTQVLRRRSAVWWRWEMTFAQARVGAPARIRTSDHRTRRITRSVYNALTSSFATKITPIGPVASTCRRLFAPRPAPRGSFRAICPTVGAARPSQGNRCREGASGPKVEGLEKRGREGDYHPSPSSQIWIHAYDEMTMQGEATSSPAALWPKSGSPVSAAQETVIRRASAGPTGGGPAEGPGLRRLGTRRSRRHDRHGFAGRAARS</sequence>
<feature type="compositionally biased region" description="Basic and acidic residues" evidence="1">
    <location>
        <begin position="148"/>
        <end position="159"/>
    </location>
</feature>
<evidence type="ECO:0000313" key="3">
    <source>
        <dbReference type="EMBL" id="SFH68033.1"/>
    </source>
</evidence>
<evidence type="ECO:0000256" key="1">
    <source>
        <dbReference type="SAM" id="MobiDB-lite"/>
    </source>
</evidence>
<dbReference type="EMBL" id="FOOI01000028">
    <property type="protein sequence ID" value="SFH68033.1"/>
    <property type="molecule type" value="Genomic_DNA"/>
</dbReference>
<reference evidence="3 4" key="1">
    <citation type="submission" date="2016-10" db="EMBL/GenBank/DDBJ databases">
        <authorList>
            <person name="de Groot N.N."/>
        </authorList>
    </citation>
    <scope>NUCLEOTIDE SEQUENCE [LARGE SCALE GENOMIC DNA]</scope>
    <source>
        <strain evidence="3 4">CPCC 202808</strain>
    </source>
</reference>
<evidence type="ECO:0000313" key="4">
    <source>
        <dbReference type="Proteomes" id="UP000199052"/>
    </source>
</evidence>
<dbReference type="AlphaFoldDB" id="A0A1I3C0Q8"/>
<dbReference type="Proteomes" id="UP000533017">
    <property type="component" value="Unassembled WGS sequence"/>
</dbReference>
<dbReference type="Proteomes" id="UP000199052">
    <property type="component" value="Unassembled WGS sequence"/>
</dbReference>
<keyword evidence="5" id="KW-1185">Reference proteome</keyword>
<reference evidence="2 5" key="2">
    <citation type="submission" date="2020-07" db="EMBL/GenBank/DDBJ databases">
        <title>Sequencing the genomes of 1000 actinobacteria strains.</title>
        <authorList>
            <person name="Klenk H.-P."/>
        </authorList>
    </citation>
    <scope>NUCLEOTIDE SEQUENCE [LARGE SCALE GENOMIC DNA]</scope>
    <source>
        <strain evidence="2 5">DSM 45117</strain>
    </source>
</reference>
<evidence type="ECO:0000313" key="5">
    <source>
        <dbReference type="Proteomes" id="UP000533017"/>
    </source>
</evidence>
<organism evidence="3 4">
    <name type="scientific">Actinopolymorpha cephalotaxi</name>
    <dbReference type="NCBI Taxonomy" id="504797"/>
    <lineage>
        <taxon>Bacteria</taxon>
        <taxon>Bacillati</taxon>
        <taxon>Actinomycetota</taxon>
        <taxon>Actinomycetes</taxon>
        <taxon>Propionibacteriales</taxon>
        <taxon>Actinopolymorphaceae</taxon>
        <taxon>Actinopolymorpha</taxon>
    </lineage>
</organism>
<name>A0A1I3C0Q8_9ACTN</name>
<dbReference type="EMBL" id="JACBZA010000001">
    <property type="protein sequence ID" value="NYH84064.1"/>
    <property type="molecule type" value="Genomic_DNA"/>
</dbReference>
<feature type="compositionally biased region" description="Basic residues" evidence="1">
    <location>
        <begin position="225"/>
        <end position="235"/>
    </location>
</feature>
<feature type="region of interest" description="Disordered" evidence="1">
    <location>
        <begin position="129"/>
        <end position="162"/>
    </location>
</feature>
<protein>
    <submittedName>
        <fullName evidence="3">Uncharacterized protein</fullName>
    </submittedName>
</protein>
<feature type="region of interest" description="Disordered" evidence="1">
    <location>
        <begin position="184"/>
        <end position="245"/>
    </location>
</feature>
<accession>A0A1I3C0Q8</accession>